<sequence>MKTKSPFLNHITEFMLLRQYSPRTVSTYLKWISTFIHFHGKRHPSSMGDNEVEQYLEHLALNANVSPRTQATALNSLSFLYKHIIKNELSLNLNFARSKRQPKLPIVMTQDEVKRLMSRLNKRYYLIAGLMYGSGLRSMEAVQLRVQDIDFDYKCLRVYNGKGKKHRVVTLATELIPLLRNQIAQVDEYLRLDIQNEQYAGVWMPHALAKNYPSANKSLPWQFLFPSHKLSADPETGEIRRHHFHPTCIRKAVKQAVLVAGLTKPITPHTLRHSFATHLLQSGADIRTVQAQLSHSDVKTTQIYTHVLQQGANGVVSPLSLLYRWGTNTMAALASKAPTQFIASVLPIYALNRLS</sequence>
<dbReference type="Pfam" id="PF00589">
    <property type="entry name" value="Phage_integrase"/>
    <property type="match status" value="1"/>
</dbReference>
<reference evidence="12 13" key="1">
    <citation type="submission" date="2019-12" db="EMBL/GenBank/DDBJ databases">
        <title>Genome sequencing and assembly of endphytes of Porphyra tenera.</title>
        <authorList>
            <person name="Park J.M."/>
            <person name="Shin R."/>
            <person name="Jo S.H."/>
        </authorList>
    </citation>
    <scope>NUCLEOTIDE SEQUENCE [LARGE SCALE GENOMIC DNA]</scope>
    <source>
        <strain evidence="12 13">GPM4</strain>
    </source>
</reference>
<evidence type="ECO:0000313" key="12">
    <source>
        <dbReference type="EMBL" id="QHJ13826.1"/>
    </source>
</evidence>
<keyword evidence="13" id="KW-1185">Reference proteome</keyword>
<name>A0A857JQS2_9ALTE</name>
<dbReference type="PROSITE" id="PS51900">
    <property type="entry name" value="CB"/>
    <property type="match status" value="1"/>
</dbReference>
<gene>
    <name evidence="12" type="ORF">FX988_04106</name>
</gene>
<dbReference type="PROSITE" id="PS51898">
    <property type="entry name" value="TYR_RECOMBINASE"/>
    <property type="match status" value="1"/>
</dbReference>
<evidence type="ECO:0000259" key="11">
    <source>
        <dbReference type="PROSITE" id="PS51900"/>
    </source>
</evidence>
<dbReference type="FunFam" id="1.10.443.10:FF:000007">
    <property type="entry name" value="Tyrosine recombinase XerC"/>
    <property type="match status" value="1"/>
</dbReference>
<evidence type="ECO:0000256" key="6">
    <source>
        <dbReference type="ARBA" id="ARBA00023172"/>
    </source>
</evidence>
<evidence type="ECO:0000256" key="1">
    <source>
        <dbReference type="ARBA" id="ARBA00004496"/>
    </source>
</evidence>
<dbReference type="InterPro" id="IPR010998">
    <property type="entry name" value="Integrase_recombinase_N"/>
</dbReference>
<dbReference type="EMBL" id="CP047656">
    <property type="protein sequence ID" value="QHJ13826.1"/>
    <property type="molecule type" value="Genomic_DNA"/>
</dbReference>
<dbReference type="InterPro" id="IPR044068">
    <property type="entry name" value="CB"/>
</dbReference>
<comment type="subunit">
    <text evidence="8">Forms a cyclic heterotetrameric complex composed of two molecules of XerC and two molecules of XerD.</text>
</comment>
<proteinExistence type="inferred from homology"/>
<dbReference type="InterPro" id="IPR013762">
    <property type="entry name" value="Integrase-like_cat_sf"/>
</dbReference>
<dbReference type="InterPro" id="IPR011946">
    <property type="entry name" value="Integrase_integron-type"/>
</dbReference>
<dbReference type="Gene3D" id="1.10.443.10">
    <property type="entry name" value="Intergrase catalytic core"/>
    <property type="match status" value="1"/>
</dbReference>
<keyword evidence="5 9" id="KW-0238">DNA-binding</keyword>
<dbReference type="InterPro" id="IPR050090">
    <property type="entry name" value="Tyrosine_recombinase_XerCD"/>
</dbReference>
<evidence type="ECO:0000313" key="13">
    <source>
        <dbReference type="Proteomes" id="UP000464524"/>
    </source>
</evidence>
<dbReference type="InterPro" id="IPR004107">
    <property type="entry name" value="Integrase_SAM-like_N"/>
</dbReference>
<dbReference type="KEGG" id="pmes:FX988_04106"/>
<evidence type="ECO:0000256" key="2">
    <source>
        <dbReference type="ARBA" id="ARBA00008857"/>
    </source>
</evidence>
<dbReference type="GO" id="GO:0005737">
    <property type="term" value="C:cytoplasm"/>
    <property type="evidence" value="ECO:0007669"/>
    <property type="project" value="UniProtKB-SubCell"/>
</dbReference>
<feature type="domain" description="Core-binding (CB)" evidence="11">
    <location>
        <begin position="2"/>
        <end position="85"/>
    </location>
</feature>
<dbReference type="InterPro" id="IPR002104">
    <property type="entry name" value="Integrase_catalytic"/>
</dbReference>
<evidence type="ECO:0000256" key="7">
    <source>
        <dbReference type="ARBA" id="ARBA00037721"/>
    </source>
</evidence>
<accession>A0A857JQS2</accession>
<protein>
    <submittedName>
        <fullName evidence="12">Tyrosine recombinase XerD</fullName>
    </submittedName>
</protein>
<dbReference type="GO" id="GO:0003677">
    <property type="term" value="F:DNA binding"/>
    <property type="evidence" value="ECO:0007669"/>
    <property type="project" value="UniProtKB-UniRule"/>
</dbReference>
<evidence type="ECO:0000256" key="3">
    <source>
        <dbReference type="ARBA" id="ARBA00022490"/>
    </source>
</evidence>
<comment type="subcellular location">
    <subcellularLocation>
        <location evidence="1">Cytoplasm</location>
    </subcellularLocation>
</comment>
<dbReference type="GO" id="GO:0015074">
    <property type="term" value="P:DNA integration"/>
    <property type="evidence" value="ECO:0007669"/>
    <property type="project" value="UniProtKB-KW"/>
</dbReference>
<dbReference type="SUPFAM" id="SSF56349">
    <property type="entry name" value="DNA breaking-rejoining enzymes"/>
    <property type="match status" value="1"/>
</dbReference>
<keyword evidence="6" id="KW-0233">DNA recombination</keyword>
<comment type="similarity">
    <text evidence="2">Belongs to the 'phage' integrase family.</text>
</comment>
<comment type="function">
    <text evidence="7">Site-specific tyrosine recombinase, which acts by catalyzing the cutting and rejoining of the recombining DNA molecules. The XerC-XerD complex is essential to convert dimers of the bacterial chromosome into monomers to permit their segregation at cell division. It also contributes to the segregational stability of plasmids.</text>
</comment>
<evidence type="ECO:0000256" key="5">
    <source>
        <dbReference type="ARBA" id="ARBA00023125"/>
    </source>
</evidence>
<dbReference type="RefSeq" id="WP_160181886.1">
    <property type="nucleotide sequence ID" value="NZ_CP047656.1"/>
</dbReference>
<dbReference type="GO" id="GO:0006310">
    <property type="term" value="P:DNA recombination"/>
    <property type="evidence" value="ECO:0007669"/>
    <property type="project" value="UniProtKB-KW"/>
</dbReference>
<dbReference type="NCBIfam" id="TIGR02249">
    <property type="entry name" value="integrase_gron"/>
    <property type="match status" value="1"/>
</dbReference>
<dbReference type="Proteomes" id="UP000464524">
    <property type="component" value="Chromosome"/>
</dbReference>
<evidence type="ECO:0000256" key="9">
    <source>
        <dbReference type="PROSITE-ProRule" id="PRU01248"/>
    </source>
</evidence>
<evidence type="ECO:0000256" key="8">
    <source>
        <dbReference type="ARBA" id="ARBA00038613"/>
    </source>
</evidence>
<dbReference type="OrthoDB" id="9801717at2"/>
<dbReference type="AlphaFoldDB" id="A0A857JQS2"/>
<feature type="domain" description="Tyr recombinase" evidence="10">
    <location>
        <begin position="103"/>
        <end position="317"/>
    </location>
</feature>
<dbReference type="PANTHER" id="PTHR30349">
    <property type="entry name" value="PHAGE INTEGRASE-RELATED"/>
    <property type="match status" value="1"/>
</dbReference>
<dbReference type="Gene3D" id="1.10.150.130">
    <property type="match status" value="1"/>
</dbReference>
<dbReference type="InterPro" id="IPR011010">
    <property type="entry name" value="DNA_brk_join_enz"/>
</dbReference>
<evidence type="ECO:0000259" key="10">
    <source>
        <dbReference type="PROSITE" id="PS51898"/>
    </source>
</evidence>
<keyword evidence="4" id="KW-0229">DNA integration</keyword>
<keyword evidence="3" id="KW-0963">Cytoplasm</keyword>
<dbReference type="PANTHER" id="PTHR30349:SF64">
    <property type="entry name" value="PROPHAGE INTEGRASE INTD-RELATED"/>
    <property type="match status" value="1"/>
</dbReference>
<organism evidence="12 13">
    <name type="scientific">Paraglaciecola mesophila</name>
    <dbReference type="NCBI Taxonomy" id="197222"/>
    <lineage>
        <taxon>Bacteria</taxon>
        <taxon>Pseudomonadati</taxon>
        <taxon>Pseudomonadota</taxon>
        <taxon>Gammaproteobacteria</taxon>
        <taxon>Alteromonadales</taxon>
        <taxon>Alteromonadaceae</taxon>
        <taxon>Paraglaciecola</taxon>
    </lineage>
</organism>
<evidence type="ECO:0000256" key="4">
    <source>
        <dbReference type="ARBA" id="ARBA00022908"/>
    </source>
</evidence>
<dbReference type="Pfam" id="PF13495">
    <property type="entry name" value="Phage_int_SAM_4"/>
    <property type="match status" value="1"/>
</dbReference>